<feature type="compositionally biased region" description="Pro residues" evidence="1">
    <location>
        <begin position="294"/>
        <end position="304"/>
    </location>
</feature>
<feature type="chain" id="PRO_5047312385" evidence="2">
    <location>
        <begin position="42"/>
        <end position="316"/>
    </location>
</feature>
<feature type="compositionally biased region" description="Low complexity" evidence="1">
    <location>
        <begin position="228"/>
        <end position="244"/>
    </location>
</feature>
<feature type="compositionally biased region" description="Low complexity" evidence="1">
    <location>
        <begin position="184"/>
        <end position="210"/>
    </location>
</feature>
<dbReference type="Proteomes" id="UP001058290">
    <property type="component" value="Chromosome"/>
</dbReference>
<evidence type="ECO:0000313" key="3">
    <source>
        <dbReference type="EMBL" id="UXC18667.1"/>
    </source>
</evidence>
<evidence type="ECO:0000256" key="1">
    <source>
        <dbReference type="SAM" id="MobiDB-lite"/>
    </source>
</evidence>
<dbReference type="RefSeq" id="WP_260719174.1">
    <property type="nucleotide sequence ID" value="NZ_CP104377.1"/>
</dbReference>
<accession>A0ABY5ZXF4</accession>
<gene>
    <name evidence="3" type="ORF">N4T19_00580</name>
</gene>
<feature type="region of interest" description="Disordered" evidence="1">
    <location>
        <begin position="171"/>
        <end position="210"/>
    </location>
</feature>
<evidence type="ECO:0000256" key="2">
    <source>
        <dbReference type="SAM" id="SignalP"/>
    </source>
</evidence>
<feature type="region of interest" description="Disordered" evidence="1">
    <location>
        <begin position="290"/>
        <end position="316"/>
    </location>
</feature>
<name>A0ABY5ZXF4_9BURK</name>
<keyword evidence="4" id="KW-1185">Reference proteome</keyword>
<keyword evidence="2" id="KW-0732">Signal</keyword>
<protein>
    <submittedName>
        <fullName evidence="3">Uncharacterized protein</fullName>
    </submittedName>
</protein>
<reference evidence="3" key="1">
    <citation type="submission" date="2022-09" db="EMBL/GenBank/DDBJ databases">
        <title>Bacterial diversity in gut of crayfish and pufferfish.</title>
        <authorList>
            <person name="Huang Y."/>
        </authorList>
    </citation>
    <scope>NUCLEOTIDE SEQUENCE</scope>
    <source>
        <strain evidence="3">PR12</strain>
    </source>
</reference>
<feature type="signal peptide" evidence="2">
    <location>
        <begin position="1"/>
        <end position="41"/>
    </location>
</feature>
<sequence>MHTILPPAPASCRARKPRTLHALAAWALLASILLGSLPAQASQLADVQIIDRSSGQRLPLYYHQGEYWVAGQPGSSYAVDINNRSRGRILAVLSIDGINAISGQAAAAVPDDGYVLGSGQQWAIAGWRKSEQQVAAFYFSHSEDAYAARTGRPRDIGVIGVAVFRERAPLPQPPIARNSAAQKSTAPAAEASIADSAAPAMPSASVQPPTAAPAASAALSASAAAESRQASAPAAAPTPVAPRLGTGHGALERSATRTTEFHSASSSPAQIIRIRYDSYANLVAQGVIRAPQPAVQPAPRPFPASPSGYVPDPPAY</sequence>
<proteinExistence type="predicted"/>
<feature type="region of interest" description="Disordered" evidence="1">
    <location>
        <begin position="228"/>
        <end position="248"/>
    </location>
</feature>
<evidence type="ECO:0000313" key="4">
    <source>
        <dbReference type="Proteomes" id="UP001058290"/>
    </source>
</evidence>
<organism evidence="3 4">
    <name type="scientific">Comamonas squillarum</name>
    <dbReference type="NCBI Taxonomy" id="2977320"/>
    <lineage>
        <taxon>Bacteria</taxon>
        <taxon>Pseudomonadati</taxon>
        <taxon>Pseudomonadota</taxon>
        <taxon>Betaproteobacteria</taxon>
        <taxon>Burkholderiales</taxon>
        <taxon>Comamonadaceae</taxon>
        <taxon>Comamonas</taxon>
    </lineage>
</organism>
<dbReference type="EMBL" id="CP104377">
    <property type="protein sequence ID" value="UXC18667.1"/>
    <property type="molecule type" value="Genomic_DNA"/>
</dbReference>